<dbReference type="SMART" id="SM01074">
    <property type="entry name" value="Cdc6_C"/>
    <property type="match status" value="1"/>
</dbReference>
<dbReference type="InterPro" id="IPR036390">
    <property type="entry name" value="WH_DNA-bd_sf"/>
</dbReference>
<feature type="domain" description="Cdc6 C-terminal" evidence="7">
    <location>
        <begin position="306"/>
        <end position="389"/>
    </location>
</feature>
<dbReference type="SUPFAM" id="SSF46785">
    <property type="entry name" value="Winged helix' DNA-binding domain"/>
    <property type="match status" value="1"/>
</dbReference>
<keyword evidence="2 5" id="KW-0235">DNA replication</keyword>
<dbReference type="InterPro" id="IPR027417">
    <property type="entry name" value="P-loop_NTPase"/>
</dbReference>
<dbReference type="Pfam" id="PF09079">
    <property type="entry name" value="WHD_Cdc6"/>
    <property type="match status" value="1"/>
</dbReference>
<dbReference type="FunFam" id="1.10.8.60:FF:000073">
    <property type="entry name" value="ORC1-type DNA replication protein"/>
    <property type="match status" value="1"/>
</dbReference>
<evidence type="ECO:0000256" key="2">
    <source>
        <dbReference type="ARBA" id="ARBA00022705"/>
    </source>
</evidence>
<evidence type="ECO:0000256" key="3">
    <source>
        <dbReference type="ARBA" id="ARBA00022741"/>
    </source>
</evidence>
<feature type="binding site" evidence="5">
    <location>
        <position position="211"/>
    </location>
    <ligand>
        <name>ATP</name>
        <dbReference type="ChEBI" id="CHEBI:30616"/>
    </ligand>
</feature>
<dbReference type="NCBIfam" id="TIGR02928">
    <property type="entry name" value="orc1/cdc6 family replication initiation protein"/>
    <property type="match status" value="1"/>
</dbReference>
<dbReference type="HAMAP" id="MF_01407">
    <property type="entry name" value="ORC1_type_DNA_replic_protein"/>
    <property type="match status" value="1"/>
</dbReference>
<dbReference type="Gene3D" id="1.10.8.60">
    <property type="match status" value="1"/>
</dbReference>
<dbReference type="Pfam" id="PF13401">
    <property type="entry name" value="AAA_22"/>
    <property type="match status" value="1"/>
</dbReference>
<keyword evidence="4 5" id="KW-0067">ATP-binding</keyword>
<dbReference type="InterPro" id="IPR049945">
    <property type="entry name" value="AAA_22"/>
</dbReference>
<keyword evidence="9" id="KW-1185">Reference proteome</keyword>
<sequence length="400" mass="45510">MGLTEFTRDDPIFTDESVLRDSYRPQELLERDKELGEYQSALQPIINGAPPKNIFLYGQTGVGKTVATRLVLKRLINDQENYDDLDIQVVELNCKSASSSYQVSVDLVNKFRDAESMISSTGYPATRVYQMLWDHLNHLDATHVLIVLDEIDSIGSDDDILYQLPRANDNENVQDCWVGVIGISNDFTFRDNLSARVKDSLCEEEIHFPPYDAGQLRTILQQRASKAFRDDVLSDDVIPLCSAFAAQESGSARQALKLIYKAGDLARSREEERVEEHHVRDARTLIEKGKVQDELESLPIQSQLTLYSLLQLEVEGETPCKRAEIYDRYQVVAQIVDADVVSDRTIHDRISQLRLKGFVEHDERNDGIRGGSYYQYSLDVRPEIVEDALRQSSRVAELFD</sequence>
<proteinExistence type="inferred from homology"/>
<dbReference type="SMART" id="SM00382">
    <property type="entry name" value="AAA"/>
    <property type="match status" value="1"/>
</dbReference>
<accession>A0ABD5TX62</accession>
<evidence type="ECO:0000259" key="7">
    <source>
        <dbReference type="SMART" id="SM01074"/>
    </source>
</evidence>
<reference evidence="8 9" key="1">
    <citation type="journal article" date="2019" name="Int. J. Syst. Evol. Microbiol.">
        <title>The Global Catalogue of Microorganisms (GCM) 10K type strain sequencing project: providing services to taxonomists for standard genome sequencing and annotation.</title>
        <authorList>
            <consortium name="The Broad Institute Genomics Platform"/>
            <consortium name="The Broad Institute Genome Sequencing Center for Infectious Disease"/>
            <person name="Wu L."/>
            <person name="Ma J."/>
        </authorList>
    </citation>
    <scope>NUCLEOTIDE SEQUENCE [LARGE SCALE GENOMIC DNA]</scope>
    <source>
        <strain evidence="8 9">YIM 94188</strain>
    </source>
</reference>
<evidence type="ECO:0000259" key="6">
    <source>
        <dbReference type="SMART" id="SM00382"/>
    </source>
</evidence>
<comment type="similarity">
    <text evidence="1 5">Belongs to the CDC6/cdc18 family.</text>
</comment>
<protein>
    <recommendedName>
        <fullName evidence="5">ORC1-type DNA replication protein</fullName>
    </recommendedName>
</protein>
<name>A0ABD5TX62_9EURY</name>
<dbReference type="EMBL" id="JBHSXH010000014">
    <property type="protein sequence ID" value="MFC6825233.1"/>
    <property type="molecule type" value="Genomic_DNA"/>
</dbReference>
<dbReference type="AlphaFoldDB" id="A0ABD5TX62"/>
<comment type="function">
    <text evidence="5">Involved in regulation of DNA replication.</text>
</comment>
<dbReference type="Pfam" id="PF22703">
    <property type="entry name" value="Cdc6_lid"/>
    <property type="match status" value="1"/>
</dbReference>
<evidence type="ECO:0000256" key="4">
    <source>
        <dbReference type="ARBA" id="ARBA00022840"/>
    </source>
</evidence>
<gene>
    <name evidence="8" type="ORF">ACFQEV_09560</name>
</gene>
<feature type="binding site" evidence="5">
    <location>
        <position position="223"/>
    </location>
    <ligand>
        <name>ATP</name>
        <dbReference type="ChEBI" id="CHEBI:30616"/>
    </ligand>
</feature>
<evidence type="ECO:0000313" key="8">
    <source>
        <dbReference type="EMBL" id="MFC6825233.1"/>
    </source>
</evidence>
<dbReference type="PANTHER" id="PTHR10763">
    <property type="entry name" value="CELL DIVISION CONTROL PROTEIN 6-RELATED"/>
    <property type="match status" value="1"/>
</dbReference>
<feature type="domain" description="AAA+ ATPase" evidence="6">
    <location>
        <begin position="50"/>
        <end position="207"/>
    </location>
</feature>
<dbReference type="InterPro" id="IPR014277">
    <property type="entry name" value="Orc1/Cdc6_arc"/>
</dbReference>
<keyword evidence="3 5" id="KW-0547">Nucleotide-binding</keyword>
<dbReference type="GO" id="GO:0005524">
    <property type="term" value="F:ATP binding"/>
    <property type="evidence" value="ECO:0007669"/>
    <property type="project" value="UniProtKB-UniRule"/>
</dbReference>
<dbReference type="GO" id="GO:0006260">
    <property type="term" value="P:DNA replication"/>
    <property type="evidence" value="ECO:0007669"/>
    <property type="project" value="UniProtKB-UniRule"/>
</dbReference>
<evidence type="ECO:0000256" key="5">
    <source>
        <dbReference type="HAMAP-Rule" id="MF_01407"/>
    </source>
</evidence>
<dbReference type="Gene3D" id="1.10.10.10">
    <property type="entry name" value="Winged helix-like DNA-binding domain superfamily/Winged helix DNA-binding domain"/>
    <property type="match status" value="1"/>
</dbReference>
<feature type="binding site" evidence="5">
    <location>
        <begin position="62"/>
        <end position="66"/>
    </location>
    <ligand>
        <name>ATP</name>
        <dbReference type="ChEBI" id="CHEBI:30616"/>
    </ligand>
</feature>
<dbReference type="Gene3D" id="3.40.50.300">
    <property type="entry name" value="P-loop containing nucleotide triphosphate hydrolases"/>
    <property type="match status" value="1"/>
</dbReference>
<dbReference type="InterPro" id="IPR036388">
    <property type="entry name" value="WH-like_DNA-bd_sf"/>
</dbReference>
<dbReference type="InterPro" id="IPR055237">
    <property type="entry name" value="Cdc6_lid"/>
</dbReference>
<dbReference type="CDD" id="cd08768">
    <property type="entry name" value="Cdc6_C"/>
    <property type="match status" value="1"/>
</dbReference>
<dbReference type="InterPro" id="IPR050311">
    <property type="entry name" value="ORC1/CDC6"/>
</dbReference>
<dbReference type="RefSeq" id="WP_379695268.1">
    <property type="nucleotide sequence ID" value="NZ_JBHSXH010000014.1"/>
</dbReference>
<evidence type="ECO:0000313" key="9">
    <source>
        <dbReference type="Proteomes" id="UP001596408"/>
    </source>
</evidence>
<dbReference type="InterPro" id="IPR003593">
    <property type="entry name" value="AAA+_ATPase"/>
</dbReference>
<dbReference type="CDD" id="cd00009">
    <property type="entry name" value="AAA"/>
    <property type="match status" value="1"/>
</dbReference>
<comment type="caution">
    <text evidence="8">The sequence shown here is derived from an EMBL/GenBank/DDBJ whole genome shotgun (WGS) entry which is preliminary data.</text>
</comment>
<dbReference type="SUPFAM" id="SSF52540">
    <property type="entry name" value="P-loop containing nucleoside triphosphate hydrolases"/>
    <property type="match status" value="1"/>
</dbReference>
<evidence type="ECO:0000256" key="1">
    <source>
        <dbReference type="ARBA" id="ARBA00006184"/>
    </source>
</evidence>
<dbReference type="InterPro" id="IPR015163">
    <property type="entry name" value="Cdc6_C"/>
</dbReference>
<organism evidence="8 9">
    <name type="scientific">Halopelagius fulvigenes</name>
    <dbReference type="NCBI Taxonomy" id="1198324"/>
    <lineage>
        <taxon>Archaea</taxon>
        <taxon>Methanobacteriati</taxon>
        <taxon>Methanobacteriota</taxon>
        <taxon>Stenosarchaea group</taxon>
        <taxon>Halobacteria</taxon>
        <taxon>Halobacteriales</taxon>
        <taxon>Haloferacaceae</taxon>
    </lineage>
</organism>
<dbReference type="Proteomes" id="UP001596408">
    <property type="component" value="Unassembled WGS sequence"/>
</dbReference>
<dbReference type="PANTHER" id="PTHR10763:SF22">
    <property type="entry name" value="ORC1-TYPE DNA REPLICATION PROTEIN"/>
    <property type="match status" value="1"/>
</dbReference>